<dbReference type="RefSeq" id="WP_164674710.1">
    <property type="nucleotide sequence ID" value="NZ_CP030104.1"/>
</dbReference>
<feature type="transmembrane region" description="Helical" evidence="1">
    <location>
        <begin position="6"/>
        <end position="23"/>
    </location>
</feature>
<dbReference type="Proteomes" id="UP000248536">
    <property type="component" value="Chromosome"/>
</dbReference>
<evidence type="ECO:0000313" key="3">
    <source>
        <dbReference type="Proteomes" id="UP000248536"/>
    </source>
</evidence>
<name>A0A2Z4LNE0_9FLAO</name>
<keyword evidence="1" id="KW-0812">Transmembrane</keyword>
<sequence>MSDIIYYVFGVLAIIYLAILFKNRRGSRNRKSRKFMDGKRRHKDS</sequence>
<proteinExistence type="predicted"/>
<accession>A0A2Z4LNE0</accession>
<protein>
    <submittedName>
        <fullName evidence="2">Uncharacterized protein</fullName>
    </submittedName>
</protein>
<dbReference type="KEGG" id="spon:HME9304_00363"/>
<dbReference type="EMBL" id="CP030104">
    <property type="protein sequence ID" value="AWX43375.1"/>
    <property type="molecule type" value="Genomic_DNA"/>
</dbReference>
<organism evidence="2 3">
    <name type="scientific">Flagellimonas maritima</name>
    <dbReference type="NCBI Taxonomy" id="1383885"/>
    <lineage>
        <taxon>Bacteria</taxon>
        <taxon>Pseudomonadati</taxon>
        <taxon>Bacteroidota</taxon>
        <taxon>Flavobacteriia</taxon>
        <taxon>Flavobacteriales</taxon>
        <taxon>Flavobacteriaceae</taxon>
        <taxon>Flagellimonas</taxon>
    </lineage>
</organism>
<keyword evidence="1" id="KW-0472">Membrane</keyword>
<gene>
    <name evidence="2" type="ORF">HME9304_00363</name>
</gene>
<reference evidence="2 3" key="1">
    <citation type="submission" date="2018-06" db="EMBL/GenBank/DDBJ databases">
        <title>Spongiibacterium sp. HME9304 Genome sequencing and assembly.</title>
        <authorList>
            <person name="Kang H."/>
            <person name="Kim H."/>
            <person name="Joh K."/>
        </authorList>
    </citation>
    <scope>NUCLEOTIDE SEQUENCE [LARGE SCALE GENOMIC DNA]</scope>
    <source>
        <strain evidence="2 3">HME9304</strain>
    </source>
</reference>
<keyword evidence="1" id="KW-1133">Transmembrane helix</keyword>
<dbReference type="AlphaFoldDB" id="A0A2Z4LNE0"/>
<evidence type="ECO:0000313" key="2">
    <source>
        <dbReference type="EMBL" id="AWX43375.1"/>
    </source>
</evidence>
<evidence type="ECO:0000256" key="1">
    <source>
        <dbReference type="SAM" id="Phobius"/>
    </source>
</evidence>
<keyword evidence="3" id="KW-1185">Reference proteome</keyword>